<accession>A0ABR5SKU3</accession>
<organism evidence="5 6">
    <name type="scientific">Candidatus Magnetominusculus xianensis</name>
    <dbReference type="NCBI Taxonomy" id="1748249"/>
    <lineage>
        <taxon>Bacteria</taxon>
        <taxon>Pseudomonadati</taxon>
        <taxon>Nitrospirota</taxon>
        <taxon>Nitrospiria</taxon>
        <taxon>Nitrospirales</taxon>
        <taxon>Nitrospiraceae</taxon>
        <taxon>Candidatus Magnetominusculus</taxon>
    </lineage>
</organism>
<keyword evidence="1" id="KW-0677">Repeat</keyword>
<dbReference type="Gene3D" id="2.60.120.10">
    <property type="entry name" value="Jelly Rolls"/>
    <property type="match status" value="1"/>
</dbReference>
<dbReference type="Pfam" id="PF03445">
    <property type="entry name" value="DUF294"/>
    <property type="match status" value="1"/>
</dbReference>
<dbReference type="InterPro" id="IPR014710">
    <property type="entry name" value="RmlC-like_jellyroll"/>
</dbReference>
<dbReference type="InterPro" id="IPR046342">
    <property type="entry name" value="CBS_dom_sf"/>
</dbReference>
<dbReference type="PROSITE" id="PS50042">
    <property type="entry name" value="CNMP_BINDING_3"/>
    <property type="match status" value="1"/>
</dbReference>
<name>A0ABR5SKU3_9BACT</name>
<keyword evidence="5" id="KW-0808">Transferase</keyword>
<dbReference type="CDD" id="cd00038">
    <property type="entry name" value="CAP_ED"/>
    <property type="match status" value="1"/>
</dbReference>
<evidence type="ECO:0000313" key="6">
    <source>
        <dbReference type="Proteomes" id="UP000060487"/>
    </source>
</evidence>
<keyword evidence="6" id="KW-1185">Reference proteome</keyword>
<gene>
    <name evidence="5" type="ORF">ASN18_0012</name>
</gene>
<evidence type="ECO:0000259" key="3">
    <source>
        <dbReference type="PROSITE" id="PS50042"/>
    </source>
</evidence>
<evidence type="ECO:0000256" key="2">
    <source>
        <dbReference type="PROSITE-ProRule" id="PRU00703"/>
    </source>
</evidence>
<dbReference type="SUPFAM" id="SSF51206">
    <property type="entry name" value="cAMP-binding domain-like"/>
    <property type="match status" value="1"/>
</dbReference>
<dbReference type="CDD" id="cd04587">
    <property type="entry name" value="CBS_pair_CAP-ED_NT_Pol-beta-like_DUF294_assoc"/>
    <property type="match status" value="1"/>
</dbReference>
<proteinExistence type="predicted"/>
<dbReference type="EMBL" id="LNQR01000001">
    <property type="protein sequence ID" value="KWT95084.1"/>
    <property type="molecule type" value="Genomic_DNA"/>
</dbReference>
<dbReference type="InterPro" id="IPR000644">
    <property type="entry name" value="CBS_dom"/>
</dbReference>
<dbReference type="SMART" id="SM00100">
    <property type="entry name" value="cNMP"/>
    <property type="match status" value="1"/>
</dbReference>
<evidence type="ECO:0000313" key="5">
    <source>
        <dbReference type="EMBL" id="KWT95084.1"/>
    </source>
</evidence>
<dbReference type="InterPro" id="IPR018490">
    <property type="entry name" value="cNMP-bd_dom_sf"/>
</dbReference>
<dbReference type="SUPFAM" id="SSF54631">
    <property type="entry name" value="CBS-domain pair"/>
    <property type="match status" value="1"/>
</dbReference>
<dbReference type="InterPro" id="IPR051462">
    <property type="entry name" value="CBS_domain-containing"/>
</dbReference>
<dbReference type="GO" id="GO:0016301">
    <property type="term" value="F:kinase activity"/>
    <property type="evidence" value="ECO:0007669"/>
    <property type="project" value="UniProtKB-KW"/>
</dbReference>
<comment type="caution">
    <text evidence="5">The sequence shown here is derived from an EMBL/GenBank/DDBJ whole genome shotgun (WGS) entry which is preliminary data.</text>
</comment>
<dbReference type="Gene3D" id="3.10.580.10">
    <property type="entry name" value="CBS-domain"/>
    <property type="match status" value="1"/>
</dbReference>
<dbReference type="Pfam" id="PF10335">
    <property type="entry name" value="DUF294_C"/>
    <property type="match status" value="1"/>
</dbReference>
<feature type="domain" description="CBS" evidence="4">
    <location>
        <begin position="227"/>
        <end position="283"/>
    </location>
</feature>
<dbReference type="Proteomes" id="UP000060487">
    <property type="component" value="Unassembled WGS sequence"/>
</dbReference>
<reference evidence="5 6" key="1">
    <citation type="submission" date="2015-11" db="EMBL/GenBank/DDBJ databases">
        <authorList>
            <person name="Lin W."/>
        </authorList>
    </citation>
    <scope>NUCLEOTIDE SEQUENCE [LARGE SCALE GENOMIC DNA]</scope>
    <source>
        <strain evidence="5 6">HCH-1</strain>
    </source>
</reference>
<feature type="domain" description="CBS" evidence="4">
    <location>
        <begin position="162"/>
        <end position="219"/>
    </location>
</feature>
<dbReference type="Pfam" id="PF00571">
    <property type="entry name" value="CBS"/>
    <property type="match status" value="2"/>
</dbReference>
<dbReference type="SMART" id="SM00116">
    <property type="entry name" value="CBS"/>
    <property type="match status" value="2"/>
</dbReference>
<dbReference type="RefSeq" id="WP_085050555.1">
    <property type="nucleotide sequence ID" value="NZ_LNQR01000001.1"/>
</dbReference>
<evidence type="ECO:0000259" key="4">
    <source>
        <dbReference type="PROSITE" id="PS51371"/>
    </source>
</evidence>
<dbReference type="InterPro" id="IPR000595">
    <property type="entry name" value="cNMP-bd_dom"/>
</dbReference>
<dbReference type="InterPro" id="IPR005105">
    <property type="entry name" value="GlnD_Uridyltrans_N"/>
</dbReference>
<evidence type="ECO:0000256" key="1">
    <source>
        <dbReference type="ARBA" id="ARBA00022737"/>
    </source>
</evidence>
<keyword evidence="2" id="KW-0129">CBS domain</keyword>
<sequence>MILDEVVLFLRKVPPFQFLSERALSGMIKGIASEFYPKGAVIARKGGQGDDYLYVIRKGGAKRSLDYGGQEVLVDYKGEGDVFGYLSLFGEDVPWTNITAIDDTICYLMGKDRIKNLIDTDDEARKLFSRSFLHTSDAVKQDQFTYSCGEKILFSTHVGDVAKRNLATAPENISIKEAARIMTERHTGSLIFLNKQGAPIGIVTDSDMRNKVVAQGMDVNAPVSTVMSSDLHTVDAGDYCYEAVLKMVKNNIHHLVVLKEQHLWGILTNHDLMLLQGTSALAIVRNIESQSSVNGLIPVSGKIDGVYNMLLSDGAKASNILRIIAEINDRLVRKVITLTETELGPPPVAYAWIVYGSEGRKEQTFKTDQDNAIIYGDPADEHEAHAARDYFSRFSALVRDGLLKVGFPACPANYMASNPIWRQPLKIWKKYAIKWTATPTPKAVLNTVTLFDSRAIYGDESLLTAFRQRLQSNITDNRLLLGKAASLSIRNAPPIGFLKAFVVEKSGEHKDMLNLKIKGITPVVDLLRLFTLEKGLSITPTLKRIEALMDTHSIVKEYAEELVHAFEFIMLLRIQHQYEKIRKGLPPDNFIMPDKLTNLQKRTIKEAFQIIAKIQATVIERYRDMIW</sequence>
<protein>
    <submittedName>
        <fullName evidence="5">Histidine kinase</fullName>
    </submittedName>
</protein>
<keyword evidence="5" id="KW-0418">Kinase</keyword>
<dbReference type="InterPro" id="IPR018821">
    <property type="entry name" value="DUF294_put_nucleoTrafse_sb-bd"/>
</dbReference>
<dbReference type="PROSITE" id="PS51371">
    <property type="entry name" value="CBS"/>
    <property type="match status" value="2"/>
</dbReference>
<dbReference type="Pfam" id="PF00027">
    <property type="entry name" value="cNMP_binding"/>
    <property type="match status" value="1"/>
</dbReference>
<dbReference type="PANTHER" id="PTHR48108">
    <property type="entry name" value="CBS DOMAIN-CONTAINING PROTEIN CBSX2, CHLOROPLASTIC"/>
    <property type="match status" value="1"/>
</dbReference>
<dbReference type="PANTHER" id="PTHR48108:SF34">
    <property type="entry name" value="CBS DOMAIN-CONTAINING PROTEIN YHCV"/>
    <property type="match status" value="1"/>
</dbReference>
<dbReference type="CDD" id="cd05401">
    <property type="entry name" value="NT_GlnE_GlnD_like"/>
    <property type="match status" value="1"/>
</dbReference>
<feature type="domain" description="Cyclic nucleotide-binding" evidence="3">
    <location>
        <begin position="15"/>
        <end position="135"/>
    </location>
</feature>